<dbReference type="EMBL" id="HACG01000290">
    <property type="protein sequence ID" value="CEK47155.1"/>
    <property type="molecule type" value="Transcribed_RNA"/>
</dbReference>
<sequence>MFKSDQVGDVLMQDDQHVFQVSSTFEVSSQSCRIQCVKKNHNWNTYLIHFL</sequence>
<name>A0A0B6XV26_9EUPU</name>
<accession>A0A0B6XV26</accession>
<organism evidence="1">
    <name type="scientific">Arion vulgaris</name>
    <dbReference type="NCBI Taxonomy" id="1028688"/>
    <lineage>
        <taxon>Eukaryota</taxon>
        <taxon>Metazoa</taxon>
        <taxon>Spiralia</taxon>
        <taxon>Lophotrochozoa</taxon>
        <taxon>Mollusca</taxon>
        <taxon>Gastropoda</taxon>
        <taxon>Heterobranchia</taxon>
        <taxon>Euthyneura</taxon>
        <taxon>Panpulmonata</taxon>
        <taxon>Eupulmonata</taxon>
        <taxon>Stylommatophora</taxon>
        <taxon>Helicina</taxon>
        <taxon>Arionoidea</taxon>
        <taxon>Arionidae</taxon>
        <taxon>Arion</taxon>
    </lineage>
</organism>
<protein>
    <submittedName>
        <fullName evidence="1">Uncharacterized protein</fullName>
    </submittedName>
</protein>
<feature type="non-terminal residue" evidence="1">
    <location>
        <position position="51"/>
    </location>
</feature>
<reference evidence="1" key="1">
    <citation type="submission" date="2014-12" db="EMBL/GenBank/DDBJ databases">
        <title>Insight into the proteome of Arion vulgaris.</title>
        <authorList>
            <person name="Aradska J."/>
            <person name="Bulat T."/>
            <person name="Smidak R."/>
            <person name="Sarate P."/>
            <person name="Gangsoo J."/>
            <person name="Sialana F."/>
            <person name="Bilban M."/>
            <person name="Lubec G."/>
        </authorList>
    </citation>
    <scope>NUCLEOTIDE SEQUENCE</scope>
    <source>
        <tissue evidence="1">Skin</tissue>
    </source>
</reference>
<dbReference type="AlphaFoldDB" id="A0A0B6XV26"/>
<proteinExistence type="predicted"/>
<gene>
    <name evidence="1" type="primary">ORF680</name>
</gene>
<evidence type="ECO:0000313" key="1">
    <source>
        <dbReference type="EMBL" id="CEK47155.1"/>
    </source>
</evidence>